<keyword evidence="1" id="KW-0802">TPR repeat</keyword>
<feature type="repeat" description="TPR" evidence="1">
    <location>
        <begin position="56"/>
        <end position="89"/>
    </location>
</feature>
<evidence type="ECO:0000256" key="2">
    <source>
        <dbReference type="SAM" id="MobiDB-lite"/>
    </source>
</evidence>
<accession>A0A844XP78</accession>
<feature type="compositionally biased region" description="Polar residues" evidence="2">
    <location>
        <begin position="289"/>
        <end position="308"/>
    </location>
</feature>
<dbReference type="SUPFAM" id="SSF110997">
    <property type="entry name" value="Sporulation related repeat"/>
    <property type="match status" value="2"/>
</dbReference>
<evidence type="ECO:0000313" key="5">
    <source>
        <dbReference type="EMBL" id="MXO47089.1"/>
    </source>
</evidence>
<dbReference type="PROSITE" id="PS51724">
    <property type="entry name" value="SPOR"/>
    <property type="match status" value="2"/>
</dbReference>
<dbReference type="InterPro" id="IPR007730">
    <property type="entry name" value="SPOR-like_dom"/>
</dbReference>
<dbReference type="GO" id="GO:0042834">
    <property type="term" value="F:peptidoglycan binding"/>
    <property type="evidence" value="ECO:0007669"/>
    <property type="project" value="InterPro"/>
</dbReference>
<feature type="signal peptide" evidence="3">
    <location>
        <begin position="1"/>
        <end position="27"/>
    </location>
</feature>
<dbReference type="OrthoDB" id="7398646at2"/>
<feature type="region of interest" description="Disordered" evidence="2">
    <location>
        <begin position="265"/>
        <end position="363"/>
    </location>
</feature>
<dbReference type="Proteomes" id="UP000448199">
    <property type="component" value="Unassembled WGS sequence"/>
</dbReference>
<reference evidence="5 6" key="1">
    <citation type="submission" date="2019-12" db="EMBL/GenBank/DDBJ databases">
        <title>Genomic-based taxomic classification of the family Erythrobacteraceae.</title>
        <authorList>
            <person name="Xu L."/>
        </authorList>
    </citation>
    <scope>NUCLEOTIDE SEQUENCE [LARGE SCALE GENOMIC DNA]</scope>
    <source>
        <strain evidence="5 6">DSM 17792</strain>
    </source>
</reference>
<dbReference type="EMBL" id="WTYC01000001">
    <property type="protein sequence ID" value="MXO47089.1"/>
    <property type="molecule type" value="Genomic_DNA"/>
</dbReference>
<dbReference type="InterPro" id="IPR019734">
    <property type="entry name" value="TPR_rpt"/>
</dbReference>
<feature type="domain" description="SPOR" evidence="4">
    <location>
        <begin position="505"/>
        <end position="585"/>
    </location>
</feature>
<keyword evidence="6" id="KW-1185">Reference proteome</keyword>
<dbReference type="PROSITE" id="PS50005">
    <property type="entry name" value="TPR"/>
    <property type="match status" value="1"/>
</dbReference>
<feature type="compositionally biased region" description="Basic and acidic residues" evidence="2">
    <location>
        <begin position="267"/>
        <end position="281"/>
    </location>
</feature>
<dbReference type="Gene3D" id="1.25.40.10">
    <property type="entry name" value="Tetratricopeptide repeat domain"/>
    <property type="match status" value="1"/>
</dbReference>
<proteinExistence type="predicted"/>
<dbReference type="Pfam" id="PF05036">
    <property type="entry name" value="SPOR"/>
    <property type="match status" value="1"/>
</dbReference>
<evidence type="ECO:0000256" key="1">
    <source>
        <dbReference type="PROSITE-ProRule" id="PRU00339"/>
    </source>
</evidence>
<dbReference type="InterPro" id="IPR036680">
    <property type="entry name" value="SPOR-like_sf"/>
</dbReference>
<dbReference type="SUPFAM" id="SSF48452">
    <property type="entry name" value="TPR-like"/>
    <property type="match status" value="1"/>
</dbReference>
<name>A0A844XP78_9SPHN</name>
<dbReference type="Pfam" id="PF13432">
    <property type="entry name" value="TPR_16"/>
    <property type="match status" value="1"/>
</dbReference>
<sequence>MARCKAKFWATGAAVVALAASSQVLRAQEIVQPLPPPGSQELSAALQRLADDGNDVSALLDAGDAAIKLGDVTAAIGFFGRAQALTPSNPRISLGLARAYTMTRRPVEALRLFAEAEKGGISQQVMAAERGLAFDLVGDARTAQEFYRIALAAGAGDEVRRNLALSQAISGDKAGFEATLLPLLEQGDFAAFRTRSFGLAILGETDAAIKIARDMMPAQMASRVEPYLRYMARLTPAQQAAAGALGVFPGSASIGEDDAQIAAYTPIRDRPASSTDSRLEPAGRPLGPQRSSPSATRAAEQQSSSPRQSAAVPAIVPASRPEAMSSAERTDELPAVTREPATQPVDMGQQPVRQSPPPQPPRRNVEQAFAAFDLNEAISTAPRNGAVDIRTIDAPRETDEPAAPVHPPRHWVQVATGRDISALGFDWRRISRSAEGELAGKSAFTVPWGEANRLLAGPYDTVREARDIVGRLKAIGLDSFPFSSASGEEVFPLDGASPAPAAEKPDHPSRHWVQVATGRNRDALGFDWRRISRGAEGALDAKGPFVAEWGEANRLLAGPYPSASAARDTVNRLRELGLDSFPFTSDEGEVVETLD</sequence>
<evidence type="ECO:0000256" key="3">
    <source>
        <dbReference type="SAM" id="SignalP"/>
    </source>
</evidence>
<dbReference type="InterPro" id="IPR011990">
    <property type="entry name" value="TPR-like_helical_dom_sf"/>
</dbReference>
<evidence type="ECO:0000313" key="6">
    <source>
        <dbReference type="Proteomes" id="UP000448199"/>
    </source>
</evidence>
<dbReference type="AlphaFoldDB" id="A0A844XP78"/>
<organism evidence="5 6">
    <name type="scientific">Qipengyuania vulgaris</name>
    <dbReference type="NCBI Taxonomy" id="291985"/>
    <lineage>
        <taxon>Bacteria</taxon>
        <taxon>Pseudomonadati</taxon>
        <taxon>Pseudomonadota</taxon>
        <taxon>Alphaproteobacteria</taxon>
        <taxon>Sphingomonadales</taxon>
        <taxon>Erythrobacteraceae</taxon>
        <taxon>Qipengyuania</taxon>
    </lineage>
</organism>
<feature type="chain" id="PRO_5032772585" description="SPOR domain-containing protein" evidence="3">
    <location>
        <begin position="28"/>
        <end position="595"/>
    </location>
</feature>
<protein>
    <recommendedName>
        <fullName evidence="4">SPOR domain-containing protein</fullName>
    </recommendedName>
</protein>
<dbReference type="RefSeq" id="WP_160726685.1">
    <property type="nucleotide sequence ID" value="NZ_WTYC01000001.1"/>
</dbReference>
<evidence type="ECO:0000259" key="4">
    <source>
        <dbReference type="PROSITE" id="PS51724"/>
    </source>
</evidence>
<keyword evidence="3" id="KW-0732">Signal</keyword>
<feature type="domain" description="SPOR" evidence="4">
    <location>
        <begin position="404"/>
        <end position="484"/>
    </location>
</feature>
<gene>
    <name evidence="5" type="ORF">GRI69_02280</name>
</gene>
<comment type="caution">
    <text evidence="5">The sequence shown here is derived from an EMBL/GenBank/DDBJ whole genome shotgun (WGS) entry which is preliminary data.</text>
</comment>